<evidence type="ECO:0000313" key="2">
    <source>
        <dbReference type="Proteomes" id="UP001164250"/>
    </source>
</evidence>
<sequence>MPNQSPTWTNLPWTVRLFGSVIHLGFRSSHHSNGSINCRLINLFEFQAPTPSTEPINGIKTFDVHIDPSQNLWFRFYIPCREADNNKHGGNMPLIIYFQGGGFVWISSNSLGFDNLCRRFAKELTSVVISVNYRLAPEHKYPCQFQDGFDVIKFIEKNTNFEGFLKIVNLKQCFIDGDSAEGNLAHHVAIKACEYEFQNLKRAYLPKGSNRDHLGANVFGPKSEDIMRLKFPATLVIVGGFDPLQDWQRRYHNGLKKLGKEAYLIEYPKAFHAFYAIPMVPESGLCSKEIRDFMEKQCAKQMKVIHMSKATVVVELQNTFKKRTRFACEAQNKNLKKAPKSVSSSYELRTTKTPNKLVPYNPKLHNDYSTQDQTSNSERNSKNKHQ</sequence>
<proteinExistence type="predicted"/>
<organism evidence="1 2">
    <name type="scientific">Pistacia atlantica</name>
    <dbReference type="NCBI Taxonomy" id="434234"/>
    <lineage>
        <taxon>Eukaryota</taxon>
        <taxon>Viridiplantae</taxon>
        <taxon>Streptophyta</taxon>
        <taxon>Embryophyta</taxon>
        <taxon>Tracheophyta</taxon>
        <taxon>Spermatophyta</taxon>
        <taxon>Magnoliopsida</taxon>
        <taxon>eudicotyledons</taxon>
        <taxon>Gunneridae</taxon>
        <taxon>Pentapetalae</taxon>
        <taxon>rosids</taxon>
        <taxon>malvids</taxon>
        <taxon>Sapindales</taxon>
        <taxon>Anacardiaceae</taxon>
        <taxon>Pistacia</taxon>
    </lineage>
</organism>
<evidence type="ECO:0000313" key="1">
    <source>
        <dbReference type="EMBL" id="KAJ0086609.1"/>
    </source>
</evidence>
<dbReference type="Proteomes" id="UP001164250">
    <property type="component" value="Chromosome 10"/>
</dbReference>
<gene>
    <name evidence="1" type="ORF">Patl1_07276</name>
</gene>
<keyword evidence="2" id="KW-1185">Reference proteome</keyword>
<reference evidence="2" key="1">
    <citation type="journal article" date="2023" name="G3 (Bethesda)">
        <title>Genome assembly and association tests identify interacting loci associated with vigor, precocity, and sex in interspecific pistachio rootstocks.</title>
        <authorList>
            <person name="Palmer W."/>
            <person name="Jacygrad E."/>
            <person name="Sagayaradj S."/>
            <person name="Cavanaugh K."/>
            <person name="Han R."/>
            <person name="Bertier L."/>
            <person name="Beede B."/>
            <person name="Kafkas S."/>
            <person name="Golino D."/>
            <person name="Preece J."/>
            <person name="Michelmore R."/>
        </authorList>
    </citation>
    <scope>NUCLEOTIDE SEQUENCE [LARGE SCALE GENOMIC DNA]</scope>
</reference>
<accession>A0ACC1AJ34</accession>
<protein>
    <submittedName>
        <fullName evidence="1">Uncharacterized protein</fullName>
    </submittedName>
</protein>
<dbReference type="EMBL" id="CM047906">
    <property type="protein sequence ID" value="KAJ0086609.1"/>
    <property type="molecule type" value="Genomic_DNA"/>
</dbReference>
<name>A0ACC1AJ34_9ROSI</name>
<comment type="caution">
    <text evidence="1">The sequence shown here is derived from an EMBL/GenBank/DDBJ whole genome shotgun (WGS) entry which is preliminary data.</text>
</comment>